<sequence length="296" mass="34385">MMILVMLAALYIVIALAFEIVISRYYGIVQAAIEMSLIVLLPGFGFFLLLFLHLDIFLFNLRKGSIEPEKDEEEVFSLQDRGYNAEIIPMNDLFLLEDAKMKRKYFTDAIRQDMVSNQNILHKAVYDEDREIAYFAVSLMTAKLQALSNELFHLEQKLKKSPENIPLLKEYAAKLKLFLDSGCEEQMTKNKQQRSYISALAVLNQQFPDQTIYYVERINMLIICGQLEEARKACQEFSAQHADKEEPILMEIKLYQALHDAKKLQERVQALKALPKRLSPEALRIIRFWDKEVVHA</sequence>
<dbReference type="EMBL" id="JBBMEU010000068">
    <property type="protein sequence ID" value="MEQ2422992.1"/>
    <property type="molecule type" value="Genomic_DNA"/>
</dbReference>
<evidence type="ECO:0000313" key="3">
    <source>
        <dbReference type="Proteomes" id="UP001433088"/>
    </source>
</evidence>
<keyword evidence="1" id="KW-0812">Transmembrane</keyword>
<protein>
    <recommendedName>
        <fullName evidence="4">HemY N-terminal domain-containing protein</fullName>
    </recommendedName>
</protein>
<organism evidence="2 3">
    <name type="scientific">Megasphaera intestinihominis</name>
    <dbReference type="NCBI Taxonomy" id="3133159"/>
    <lineage>
        <taxon>Bacteria</taxon>
        <taxon>Bacillati</taxon>
        <taxon>Bacillota</taxon>
        <taxon>Negativicutes</taxon>
        <taxon>Veillonellales</taxon>
        <taxon>Veillonellaceae</taxon>
        <taxon>Megasphaera</taxon>
    </lineage>
</organism>
<name>A0ABV1CXZ3_9FIRM</name>
<gene>
    <name evidence="2" type="ORF">WMO23_09670</name>
</gene>
<dbReference type="Proteomes" id="UP001433088">
    <property type="component" value="Unassembled WGS sequence"/>
</dbReference>
<accession>A0ABV1CXZ3</accession>
<evidence type="ECO:0000313" key="2">
    <source>
        <dbReference type="EMBL" id="MEQ2422992.1"/>
    </source>
</evidence>
<keyword evidence="1" id="KW-0472">Membrane</keyword>
<reference evidence="2 3" key="1">
    <citation type="submission" date="2024-03" db="EMBL/GenBank/DDBJ databases">
        <title>Human intestinal bacterial collection.</title>
        <authorList>
            <person name="Pauvert C."/>
            <person name="Hitch T.C.A."/>
            <person name="Clavel T."/>
        </authorList>
    </citation>
    <scope>NUCLEOTIDE SEQUENCE [LARGE SCALE GENOMIC DNA]</scope>
    <source>
        <strain evidence="2 3">CLA-AA-H81</strain>
    </source>
</reference>
<evidence type="ECO:0000256" key="1">
    <source>
        <dbReference type="SAM" id="Phobius"/>
    </source>
</evidence>
<comment type="caution">
    <text evidence="2">The sequence shown here is derived from an EMBL/GenBank/DDBJ whole genome shotgun (WGS) entry which is preliminary data.</text>
</comment>
<dbReference type="RefSeq" id="WP_239639637.1">
    <property type="nucleotide sequence ID" value="NZ_JBBMEU010000068.1"/>
</dbReference>
<keyword evidence="3" id="KW-1185">Reference proteome</keyword>
<feature type="transmembrane region" description="Helical" evidence="1">
    <location>
        <begin position="27"/>
        <end position="52"/>
    </location>
</feature>
<proteinExistence type="predicted"/>
<evidence type="ECO:0008006" key="4">
    <source>
        <dbReference type="Google" id="ProtNLM"/>
    </source>
</evidence>
<keyword evidence="1" id="KW-1133">Transmembrane helix</keyword>